<evidence type="ECO:0000313" key="2">
    <source>
        <dbReference type="EMBL" id="MFD2732358.1"/>
    </source>
</evidence>
<protein>
    <recommendedName>
        <fullName evidence="4">Phage shock protein B</fullName>
    </recommendedName>
</protein>
<keyword evidence="3" id="KW-1185">Reference proteome</keyword>
<dbReference type="Proteomes" id="UP001597546">
    <property type="component" value="Unassembled WGS sequence"/>
</dbReference>
<keyword evidence="1" id="KW-0472">Membrane</keyword>
<feature type="transmembrane region" description="Helical" evidence="1">
    <location>
        <begin position="6"/>
        <end position="26"/>
    </location>
</feature>
<dbReference type="RefSeq" id="WP_379042525.1">
    <property type="nucleotide sequence ID" value="NZ_JBHSKW010000023.1"/>
</dbReference>
<evidence type="ECO:0000313" key="3">
    <source>
        <dbReference type="Proteomes" id="UP001597546"/>
    </source>
</evidence>
<sequence>MEFSVNITLLIGSLLSIMLSVIAWFIRQLHHDFKCMQKEVSSLSHTAHLIQAESKSANELIKLKISFLEWRMEGYGSPKNSLTKQEKNENNS</sequence>
<accession>A0ABW5TTH6</accession>
<organism evidence="2 3">
    <name type="scientific">Pedobacter alpinus</name>
    <dbReference type="NCBI Taxonomy" id="1590643"/>
    <lineage>
        <taxon>Bacteria</taxon>
        <taxon>Pseudomonadati</taxon>
        <taxon>Bacteroidota</taxon>
        <taxon>Sphingobacteriia</taxon>
        <taxon>Sphingobacteriales</taxon>
        <taxon>Sphingobacteriaceae</taxon>
        <taxon>Pedobacter</taxon>
    </lineage>
</organism>
<evidence type="ECO:0008006" key="4">
    <source>
        <dbReference type="Google" id="ProtNLM"/>
    </source>
</evidence>
<gene>
    <name evidence="2" type="ORF">ACFSSE_11650</name>
</gene>
<reference evidence="3" key="1">
    <citation type="journal article" date="2019" name="Int. J. Syst. Evol. Microbiol.">
        <title>The Global Catalogue of Microorganisms (GCM) 10K type strain sequencing project: providing services to taxonomists for standard genome sequencing and annotation.</title>
        <authorList>
            <consortium name="The Broad Institute Genomics Platform"/>
            <consortium name="The Broad Institute Genome Sequencing Center for Infectious Disease"/>
            <person name="Wu L."/>
            <person name="Ma J."/>
        </authorList>
    </citation>
    <scope>NUCLEOTIDE SEQUENCE [LARGE SCALE GENOMIC DNA]</scope>
    <source>
        <strain evidence="3">KCTC 42456</strain>
    </source>
</reference>
<dbReference type="EMBL" id="JBHULV010000041">
    <property type="protein sequence ID" value="MFD2732358.1"/>
    <property type="molecule type" value="Genomic_DNA"/>
</dbReference>
<comment type="caution">
    <text evidence="2">The sequence shown here is derived from an EMBL/GenBank/DDBJ whole genome shotgun (WGS) entry which is preliminary data.</text>
</comment>
<keyword evidence="1" id="KW-0812">Transmembrane</keyword>
<name>A0ABW5TTH6_9SPHI</name>
<evidence type="ECO:0000256" key="1">
    <source>
        <dbReference type="SAM" id="Phobius"/>
    </source>
</evidence>
<keyword evidence="1" id="KW-1133">Transmembrane helix</keyword>
<proteinExistence type="predicted"/>